<reference evidence="4 5" key="1">
    <citation type="journal article" date="2013" name="BMC Genomics">
        <title>Genomics-driven discovery of the pneumocandin biosynthetic gene cluster in the fungus Glarea lozoyensis.</title>
        <authorList>
            <person name="Chen L."/>
            <person name="Yue Q."/>
            <person name="Zhang X."/>
            <person name="Xiang M."/>
            <person name="Wang C."/>
            <person name="Li S."/>
            <person name="Che Y."/>
            <person name="Ortiz-Lopez F.J."/>
            <person name="Bills G.F."/>
            <person name="Liu X."/>
            <person name="An Z."/>
        </authorList>
    </citation>
    <scope>NUCLEOTIDE SEQUENCE [LARGE SCALE GENOMIC DNA]</scope>
    <source>
        <strain evidence="5">ATCC 20868 / MF5171</strain>
    </source>
</reference>
<evidence type="ECO:0000259" key="3">
    <source>
        <dbReference type="PROSITE" id="PS50053"/>
    </source>
</evidence>
<dbReference type="OrthoDB" id="3365399at2759"/>
<dbReference type="InterPro" id="IPR022617">
    <property type="entry name" value="Rad60/SUMO-like_dom"/>
</dbReference>
<evidence type="ECO:0000313" key="4">
    <source>
        <dbReference type="EMBL" id="EPE29284.1"/>
    </source>
</evidence>
<dbReference type="RefSeq" id="XP_008083393.1">
    <property type="nucleotide sequence ID" value="XM_008085202.1"/>
</dbReference>
<feature type="coiled-coil region" evidence="1">
    <location>
        <begin position="212"/>
        <end position="239"/>
    </location>
</feature>
<dbReference type="HOGENOM" id="CLU_032739_0_0_1"/>
<feature type="domain" description="Ubiquitin-like" evidence="3">
    <location>
        <begin position="396"/>
        <end position="468"/>
    </location>
</feature>
<evidence type="ECO:0000256" key="1">
    <source>
        <dbReference type="SAM" id="Coils"/>
    </source>
</evidence>
<dbReference type="PROSITE" id="PS50053">
    <property type="entry name" value="UBIQUITIN_2"/>
    <property type="match status" value="1"/>
</dbReference>
<protein>
    <submittedName>
        <fullName evidence="4">Ubiquitin-like protein</fullName>
    </submittedName>
</protein>
<gene>
    <name evidence="4" type="ORF">GLAREA_00444</name>
</gene>
<feature type="region of interest" description="Disordered" evidence="2">
    <location>
        <begin position="1"/>
        <end position="191"/>
    </location>
</feature>
<evidence type="ECO:0000313" key="5">
    <source>
        <dbReference type="Proteomes" id="UP000016922"/>
    </source>
</evidence>
<dbReference type="GeneID" id="19459502"/>
<feature type="compositionally biased region" description="Polar residues" evidence="2">
    <location>
        <begin position="114"/>
        <end position="137"/>
    </location>
</feature>
<proteinExistence type="predicted"/>
<evidence type="ECO:0000256" key="2">
    <source>
        <dbReference type="SAM" id="MobiDB-lite"/>
    </source>
</evidence>
<dbReference type="SUPFAM" id="SSF54236">
    <property type="entry name" value="Ubiquitin-like"/>
    <property type="match status" value="1"/>
</dbReference>
<dbReference type="KEGG" id="glz:GLAREA_00444"/>
<dbReference type="OMA" id="VHMEAVT"/>
<keyword evidence="1" id="KW-0175">Coiled coil</keyword>
<feature type="compositionally biased region" description="Basic and acidic residues" evidence="2">
    <location>
        <begin position="43"/>
        <end position="74"/>
    </location>
</feature>
<accession>S3CWJ1</accession>
<keyword evidence="5" id="KW-1185">Reference proteome</keyword>
<dbReference type="InterPro" id="IPR029071">
    <property type="entry name" value="Ubiquitin-like_domsf"/>
</dbReference>
<dbReference type="Proteomes" id="UP000016922">
    <property type="component" value="Unassembled WGS sequence"/>
</dbReference>
<dbReference type="eggNOG" id="ENOG502SB4V">
    <property type="taxonomic scope" value="Eukaryota"/>
</dbReference>
<name>S3CWJ1_GLAL2</name>
<dbReference type="EMBL" id="KE145367">
    <property type="protein sequence ID" value="EPE29284.1"/>
    <property type="molecule type" value="Genomic_DNA"/>
</dbReference>
<dbReference type="AlphaFoldDB" id="S3CWJ1"/>
<dbReference type="InterPro" id="IPR000626">
    <property type="entry name" value="Ubiquitin-like_dom"/>
</dbReference>
<sequence>MADILQDQLAEIPAKQPPKKRSLFNRPVPKPVTAVTEEDEAVDFFRRSREVFPQHLNEQRRRREKKAAKTERKRSSASIEKTETTSSQEKRRRLSSQGAHSSDEDTSRRRKESTQPTTPSRVSQRGLNTASDASPKTLSGRYSRELRAKPEGTPAKVPEITTLSDTESDKDEEPILITGKPAQTFTIDDDSDYTAKSIALSDDDQSSEDEYSELLQQAKERARQKLVEQNAAKDLEQRNHMPSSNDMIDDDLFQMDEPKKDADPVLEILVTSHIDGSKPVIAKRKLKSRLQEVRKTWCDKQVLHGQPMFPSAESKNCVFLTYKGKRLYDLTTCDSLGLTIDTEGRLVNNDQGEMKGRVHLFAWTPNLFEEYQRNEARKRRGLEEEENSQEVEEKRIRIILKSKNHGQHKLMARAAITFDQIAAAFRKEKAISNDEEVTLQYDGETLDPEMIIGDSEIEDLDVIEVHIK</sequence>
<organism evidence="4 5">
    <name type="scientific">Glarea lozoyensis (strain ATCC 20868 / MF5171)</name>
    <dbReference type="NCBI Taxonomy" id="1116229"/>
    <lineage>
        <taxon>Eukaryota</taxon>
        <taxon>Fungi</taxon>
        <taxon>Dikarya</taxon>
        <taxon>Ascomycota</taxon>
        <taxon>Pezizomycotina</taxon>
        <taxon>Leotiomycetes</taxon>
        <taxon>Helotiales</taxon>
        <taxon>Helotiaceae</taxon>
        <taxon>Glarea</taxon>
    </lineage>
</organism>
<dbReference type="Gene3D" id="3.10.20.90">
    <property type="entry name" value="Phosphatidylinositol 3-kinase Catalytic Subunit, Chain A, domain 1"/>
    <property type="match status" value="1"/>
</dbReference>
<dbReference type="Pfam" id="PF11976">
    <property type="entry name" value="Rad60-SLD"/>
    <property type="match status" value="1"/>
</dbReference>